<evidence type="ECO:0000256" key="2">
    <source>
        <dbReference type="SAM" id="Phobius"/>
    </source>
</evidence>
<dbReference type="Proteomes" id="UP000792457">
    <property type="component" value="Unassembled WGS sequence"/>
</dbReference>
<proteinExistence type="predicted"/>
<dbReference type="AlphaFoldDB" id="A0A8K0KTW1"/>
<evidence type="ECO:0000313" key="3">
    <source>
        <dbReference type="EMBL" id="KAG8239685.1"/>
    </source>
</evidence>
<evidence type="ECO:0000256" key="1">
    <source>
        <dbReference type="SAM" id="MobiDB-lite"/>
    </source>
</evidence>
<evidence type="ECO:0000313" key="4">
    <source>
        <dbReference type="Proteomes" id="UP000792457"/>
    </source>
</evidence>
<reference evidence="3" key="2">
    <citation type="submission" date="2017-10" db="EMBL/GenBank/DDBJ databases">
        <title>Ladona fulva Genome sequencing and assembly.</title>
        <authorList>
            <person name="Murali S."/>
            <person name="Richards S."/>
            <person name="Bandaranaike D."/>
            <person name="Bellair M."/>
            <person name="Blankenburg K."/>
            <person name="Chao H."/>
            <person name="Dinh H."/>
            <person name="Doddapaneni H."/>
            <person name="Dugan-Rocha S."/>
            <person name="Elkadiri S."/>
            <person name="Gnanaolivu R."/>
            <person name="Hernandez B."/>
            <person name="Skinner E."/>
            <person name="Javaid M."/>
            <person name="Lee S."/>
            <person name="Li M."/>
            <person name="Ming W."/>
            <person name="Munidasa M."/>
            <person name="Muniz J."/>
            <person name="Nguyen L."/>
            <person name="Hughes D."/>
            <person name="Osuji N."/>
            <person name="Pu L.-L."/>
            <person name="Puazo M."/>
            <person name="Qu C."/>
            <person name="Quiroz J."/>
            <person name="Raj R."/>
            <person name="Weissenberger G."/>
            <person name="Xin Y."/>
            <person name="Zou X."/>
            <person name="Han Y."/>
            <person name="Worley K."/>
            <person name="Muzny D."/>
            <person name="Gibbs R."/>
        </authorList>
    </citation>
    <scope>NUCLEOTIDE SEQUENCE</scope>
    <source>
        <strain evidence="3">Sampled in the wild</strain>
    </source>
</reference>
<dbReference type="Pfam" id="PF10961">
    <property type="entry name" value="SelK_SelG"/>
    <property type="match status" value="1"/>
</dbReference>
<organism evidence="3 4">
    <name type="scientific">Ladona fulva</name>
    <name type="common">Scarce chaser dragonfly</name>
    <name type="synonym">Libellula fulva</name>
    <dbReference type="NCBI Taxonomy" id="123851"/>
    <lineage>
        <taxon>Eukaryota</taxon>
        <taxon>Metazoa</taxon>
        <taxon>Ecdysozoa</taxon>
        <taxon>Arthropoda</taxon>
        <taxon>Hexapoda</taxon>
        <taxon>Insecta</taxon>
        <taxon>Pterygota</taxon>
        <taxon>Palaeoptera</taxon>
        <taxon>Odonata</taxon>
        <taxon>Epiprocta</taxon>
        <taxon>Anisoptera</taxon>
        <taxon>Libelluloidea</taxon>
        <taxon>Libellulidae</taxon>
        <taxon>Ladona</taxon>
    </lineage>
</organism>
<dbReference type="OrthoDB" id="167295at2759"/>
<keyword evidence="2" id="KW-0472">Membrane</keyword>
<keyword evidence="2" id="KW-1133">Transmembrane helix</keyword>
<keyword evidence="4" id="KW-1185">Reference proteome</keyword>
<protein>
    <recommendedName>
        <fullName evidence="5">Selenoprotein K</fullName>
    </recommendedName>
</protein>
<name>A0A8K0KTW1_LADFU</name>
<evidence type="ECO:0008006" key="5">
    <source>
        <dbReference type="Google" id="ProtNLM"/>
    </source>
</evidence>
<reference evidence="3" key="1">
    <citation type="submission" date="2013-04" db="EMBL/GenBank/DDBJ databases">
        <authorList>
            <person name="Qu J."/>
            <person name="Murali S.C."/>
            <person name="Bandaranaike D."/>
            <person name="Bellair M."/>
            <person name="Blankenburg K."/>
            <person name="Chao H."/>
            <person name="Dinh H."/>
            <person name="Doddapaneni H."/>
            <person name="Downs B."/>
            <person name="Dugan-Rocha S."/>
            <person name="Elkadiri S."/>
            <person name="Gnanaolivu R.D."/>
            <person name="Hernandez B."/>
            <person name="Javaid M."/>
            <person name="Jayaseelan J.C."/>
            <person name="Lee S."/>
            <person name="Li M."/>
            <person name="Ming W."/>
            <person name="Munidasa M."/>
            <person name="Muniz J."/>
            <person name="Nguyen L."/>
            <person name="Ongeri F."/>
            <person name="Osuji N."/>
            <person name="Pu L.-L."/>
            <person name="Puazo M."/>
            <person name="Qu C."/>
            <person name="Quiroz J."/>
            <person name="Raj R."/>
            <person name="Weissenberger G."/>
            <person name="Xin Y."/>
            <person name="Zou X."/>
            <person name="Han Y."/>
            <person name="Richards S."/>
            <person name="Worley K."/>
            <person name="Muzny D."/>
            <person name="Gibbs R."/>
        </authorList>
    </citation>
    <scope>NUCLEOTIDE SEQUENCE</scope>
    <source>
        <strain evidence="3">Sampled in the wild</strain>
    </source>
</reference>
<dbReference type="InterPro" id="IPR024491">
    <property type="entry name" value="Se_SelK/SelG"/>
</dbReference>
<gene>
    <name evidence="3" type="ORF">J437_LFUL016315</name>
</gene>
<dbReference type="EMBL" id="KZ309806">
    <property type="protein sequence ID" value="KAG8239685.1"/>
    <property type="molecule type" value="Genomic_DNA"/>
</dbReference>
<comment type="caution">
    <text evidence="3">The sequence shown here is derived from an EMBL/GenBank/DDBJ whole genome shotgun (WGS) entry which is preliminary data.</text>
</comment>
<feature type="region of interest" description="Disordered" evidence="1">
    <location>
        <begin position="59"/>
        <end position="95"/>
    </location>
</feature>
<accession>A0A8K0KTW1</accession>
<keyword evidence="2" id="KW-0812">Transmembrane</keyword>
<sequence length="95" mass="10720">MSRGSRSDSDMVYVNSRGEICQSRQWGLSTFTDWFWGILNFVYMLTLFNPGFNKLGNQYSRDYRPGPRPPRPPQRRMGGFGSISSCDGPPMMGGG</sequence>
<feature type="transmembrane region" description="Helical" evidence="2">
    <location>
        <begin position="34"/>
        <end position="52"/>
    </location>
</feature>